<accession>A0A2K3D724</accession>
<proteinExistence type="predicted"/>
<organism evidence="1 2">
    <name type="scientific">Chlamydomonas reinhardtii</name>
    <name type="common">Chlamydomonas smithii</name>
    <dbReference type="NCBI Taxonomy" id="3055"/>
    <lineage>
        <taxon>Eukaryota</taxon>
        <taxon>Viridiplantae</taxon>
        <taxon>Chlorophyta</taxon>
        <taxon>core chlorophytes</taxon>
        <taxon>Chlorophyceae</taxon>
        <taxon>CS clade</taxon>
        <taxon>Chlamydomonadales</taxon>
        <taxon>Chlamydomonadaceae</taxon>
        <taxon>Chlamydomonas</taxon>
    </lineage>
</organism>
<dbReference type="Proteomes" id="UP000006906">
    <property type="component" value="Chromosome 12"/>
</dbReference>
<sequence length="190" mass="19206">MVDVADQQSSKRSGNVAAGNGRVFAHTGVNPTVEPGLNVPAVAFNASTAAVLWEQPGLVGSCGPGGIHAGAAAAGRRVAGADQLVGRSHAPIQLWTLPMGGRFCASTPQYLPGSDLLLLAALSEDRRSLELTTLPAALGRTCPQRPAEQDTGAAAWKSAACGLDSIWPGSPLVSGGVVYLICATSVGKVP</sequence>
<keyword evidence="2" id="KW-1185">Reference proteome</keyword>
<protein>
    <submittedName>
        <fullName evidence="1">Uncharacterized protein</fullName>
    </submittedName>
</protein>
<gene>
    <name evidence="1" type="ORF">CHLRE_12g547727v5</name>
</gene>
<dbReference type="ExpressionAtlas" id="A0A2K3D724">
    <property type="expression patterns" value="baseline"/>
</dbReference>
<dbReference type="AlphaFoldDB" id="A0A2K3D724"/>
<reference evidence="1 2" key="1">
    <citation type="journal article" date="2007" name="Science">
        <title>The Chlamydomonas genome reveals the evolution of key animal and plant functions.</title>
        <authorList>
            <person name="Merchant S.S."/>
            <person name="Prochnik S.E."/>
            <person name="Vallon O."/>
            <person name="Harris E.H."/>
            <person name="Karpowicz S.J."/>
            <person name="Witman G.B."/>
            <person name="Terry A."/>
            <person name="Salamov A."/>
            <person name="Fritz-Laylin L.K."/>
            <person name="Marechal-Drouard L."/>
            <person name="Marshall W.F."/>
            <person name="Qu L.H."/>
            <person name="Nelson D.R."/>
            <person name="Sanderfoot A.A."/>
            <person name="Spalding M.H."/>
            <person name="Kapitonov V.V."/>
            <person name="Ren Q."/>
            <person name="Ferris P."/>
            <person name="Lindquist E."/>
            <person name="Shapiro H."/>
            <person name="Lucas S.M."/>
            <person name="Grimwood J."/>
            <person name="Schmutz J."/>
            <person name="Cardol P."/>
            <person name="Cerutti H."/>
            <person name="Chanfreau G."/>
            <person name="Chen C.L."/>
            <person name="Cognat V."/>
            <person name="Croft M.T."/>
            <person name="Dent R."/>
            <person name="Dutcher S."/>
            <person name="Fernandez E."/>
            <person name="Fukuzawa H."/>
            <person name="Gonzalez-Ballester D."/>
            <person name="Gonzalez-Halphen D."/>
            <person name="Hallmann A."/>
            <person name="Hanikenne M."/>
            <person name="Hippler M."/>
            <person name="Inwood W."/>
            <person name="Jabbari K."/>
            <person name="Kalanon M."/>
            <person name="Kuras R."/>
            <person name="Lefebvre P.A."/>
            <person name="Lemaire S.D."/>
            <person name="Lobanov A.V."/>
            <person name="Lohr M."/>
            <person name="Manuell A."/>
            <person name="Meier I."/>
            <person name="Mets L."/>
            <person name="Mittag M."/>
            <person name="Mittelmeier T."/>
            <person name="Moroney J.V."/>
            <person name="Moseley J."/>
            <person name="Napoli C."/>
            <person name="Nedelcu A.M."/>
            <person name="Niyogi K."/>
            <person name="Novoselov S.V."/>
            <person name="Paulsen I.T."/>
            <person name="Pazour G."/>
            <person name="Purton S."/>
            <person name="Ral J.P."/>
            <person name="Riano-Pachon D.M."/>
            <person name="Riekhof W."/>
            <person name="Rymarquis L."/>
            <person name="Schroda M."/>
            <person name="Stern D."/>
            <person name="Umen J."/>
            <person name="Willows R."/>
            <person name="Wilson N."/>
            <person name="Zimmer S.L."/>
            <person name="Allmer J."/>
            <person name="Balk J."/>
            <person name="Bisova K."/>
            <person name="Chen C.J."/>
            <person name="Elias M."/>
            <person name="Gendler K."/>
            <person name="Hauser C."/>
            <person name="Lamb M.R."/>
            <person name="Ledford H."/>
            <person name="Long J.C."/>
            <person name="Minagawa J."/>
            <person name="Page M.D."/>
            <person name="Pan J."/>
            <person name="Pootakham W."/>
            <person name="Roje S."/>
            <person name="Rose A."/>
            <person name="Stahlberg E."/>
            <person name="Terauchi A.M."/>
            <person name="Yang P."/>
            <person name="Ball S."/>
            <person name="Bowler C."/>
            <person name="Dieckmann C.L."/>
            <person name="Gladyshev V.N."/>
            <person name="Green P."/>
            <person name="Jorgensen R."/>
            <person name="Mayfield S."/>
            <person name="Mueller-Roeber B."/>
            <person name="Rajamani S."/>
            <person name="Sayre R.T."/>
            <person name="Brokstein P."/>
            <person name="Dubchak I."/>
            <person name="Goodstein D."/>
            <person name="Hornick L."/>
            <person name="Huang Y.W."/>
            <person name="Jhaveri J."/>
            <person name="Luo Y."/>
            <person name="Martinez D."/>
            <person name="Ngau W.C."/>
            <person name="Otillar B."/>
            <person name="Poliakov A."/>
            <person name="Porter A."/>
            <person name="Szajkowski L."/>
            <person name="Werner G."/>
            <person name="Zhou K."/>
            <person name="Grigoriev I.V."/>
            <person name="Rokhsar D.S."/>
            <person name="Grossman A.R."/>
        </authorList>
    </citation>
    <scope>NUCLEOTIDE SEQUENCE [LARGE SCALE GENOMIC DNA]</scope>
    <source>
        <strain evidence="2">CC-503</strain>
    </source>
</reference>
<evidence type="ECO:0000313" key="2">
    <source>
        <dbReference type="Proteomes" id="UP000006906"/>
    </source>
</evidence>
<dbReference type="Gramene" id="PNW76333">
    <property type="protein sequence ID" value="PNW76333"/>
    <property type="gene ID" value="CHLRE_12g547727v5"/>
</dbReference>
<evidence type="ECO:0000313" key="1">
    <source>
        <dbReference type="EMBL" id="PNW76333.1"/>
    </source>
</evidence>
<dbReference type="EMBL" id="CM008973">
    <property type="protein sequence ID" value="PNW76333.1"/>
    <property type="molecule type" value="Genomic_DNA"/>
</dbReference>
<dbReference type="RefSeq" id="XP_042919254.1">
    <property type="nucleotide sequence ID" value="XM_043068913.1"/>
</dbReference>
<dbReference type="GeneID" id="5728587"/>
<name>A0A2K3D724_CHLRE</name>